<comment type="caution">
    <text evidence="1">The sequence shown here is derived from an EMBL/GenBank/DDBJ whole genome shotgun (WGS) entry which is preliminary data.</text>
</comment>
<evidence type="ECO:0000313" key="1">
    <source>
        <dbReference type="EMBL" id="KKQ84865.1"/>
    </source>
</evidence>
<dbReference type="Proteomes" id="UP000034081">
    <property type="component" value="Unassembled WGS sequence"/>
</dbReference>
<reference evidence="1 2" key="1">
    <citation type="journal article" date="2015" name="Nature">
        <title>rRNA introns, odd ribosomes, and small enigmatic genomes across a large radiation of phyla.</title>
        <authorList>
            <person name="Brown C.T."/>
            <person name="Hug L.A."/>
            <person name="Thomas B.C."/>
            <person name="Sharon I."/>
            <person name="Castelle C.J."/>
            <person name="Singh A."/>
            <person name="Wilkins M.J."/>
            <person name="Williams K.H."/>
            <person name="Banfield J.F."/>
        </authorList>
    </citation>
    <scope>NUCLEOTIDE SEQUENCE [LARGE SCALE GENOMIC DNA]</scope>
</reference>
<gene>
    <name evidence="1" type="ORF">UT08_C0013G0002</name>
</gene>
<accession>A0A0G0LAH5</accession>
<protein>
    <submittedName>
        <fullName evidence="1">Uncharacterized protein</fullName>
    </submittedName>
</protein>
<proteinExistence type="predicted"/>
<sequence>MQETVLGNMVYRIYDLRELSPDVRVAIEQAAIGSAARETGKPENQVGRYFSDRKQIFVVYDIGLARTTEGDQM</sequence>
<dbReference type="EMBL" id="LBVL01000013">
    <property type="protein sequence ID" value="KKQ84865.1"/>
    <property type="molecule type" value="Genomic_DNA"/>
</dbReference>
<organism evidence="1 2">
    <name type="scientific">Candidatus Woesebacteria bacterium GW2011_GWB1_38_8</name>
    <dbReference type="NCBI Taxonomy" id="1618570"/>
    <lineage>
        <taxon>Bacteria</taxon>
        <taxon>Candidatus Woeseibacteriota</taxon>
    </lineage>
</organism>
<dbReference type="STRING" id="1618570.UT08_C0013G0002"/>
<evidence type="ECO:0000313" key="2">
    <source>
        <dbReference type="Proteomes" id="UP000034081"/>
    </source>
</evidence>
<dbReference type="AlphaFoldDB" id="A0A0G0LAH5"/>
<name>A0A0G0LAH5_9BACT</name>